<evidence type="ECO:0000313" key="2">
    <source>
        <dbReference type="Proteomes" id="UP000198618"/>
    </source>
</evidence>
<dbReference type="RefSeq" id="WP_211753605.1">
    <property type="nucleotide sequence ID" value="NZ_FOHE01000001.1"/>
</dbReference>
<gene>
    <name evidence="1" type="ORF">SAMN05216389_101126</name>
</gene>
<dbReference type="InterPro" id="IPR049739">
    <property type="entry name" value="YraL-like"/>
</dbReference>
<organism evidence="1 2">
    <name type="scientific">Oceanobacillus limi</name>
    <dbReference type="NCBI Taxonomy" id="930131"/>
    <lineage>
        <taxon>Bacteria</taxon>
        <taxon>Bacillati</taxon>
        <taxon>Bacillota</taxon>
        <taxon>Bacilli</taxon>
        <taxon>Bacillales</taxon>
        <taxon>Bacillaceae</taxon>
        <taxon>Oceanobacillus</taxon>
    </lineage>
</organism>
<dbReference type="STRING" id="930131.SAMN05216389_101126"/>
<keyword evidence="2" id="KW-1185">Reference proteome</keyword>
<accession>A0A1H9Y1I1</accession>
<dbReference type="EMBL" id="FOHE01000001">
    <property type="protein sequence ID" value="SES62657.1"/>
    <property type="molecule type" value="Genomic_DNA"/>
</dbReference>
<dbReference type="Proteomes" id="UP000198618">
    <property type="component" value="Unassembled WGS sequence"/>
</dbReference>
<dbReference type="InterPro" id="IPR009057">
    <property type="entry name" value="Homeodomain-like_sf"/>
</dbReference>
<proteinExistence type="predicted"/>
<sequence length="64" mass="7567">MSYKKVTDLLPEDLLELIQKYVEGECIYIPIKNENKKKWGTNTGTKKVIKDRDVNIYIKIFYLA</sequence>
<protein>
    <submittedName>
        <fullName evidence="1">Uncharacterized protein</fullName>
    </submittedName>
</protein>
<dbReference type="SUPFAM" id="SSF46689">
    <property type="entry name" value="Homeodomain-like"/>
    <property type="match status" value="1"/>
</dbReference>
<dbReference type="NCBIfam" id="NF040785">
    <property type="entry name" value="CD3324_fam"/>
    <property type="match status" value="1"/>
</dbReference>
<reference evidence="1 2" key="1">
    <citation type="submission" date="2016-10" db="EMBL/GenBank/DDBJ databases">
        <authorList>
            <person name="de Groot N.N."/>
        </authorList>
    </citation>
    <scope>NUCLEOTIDE SEQUENCE [LARGE SCALE GENOMIC DNA]</scope>
    <source>
        <strain evidence="1 2">IBRC-M 10780</strain>
    </source>
</reference>
<name>A0A1H9Y1I1_9BACI</name>
<dbReference type="AlphaFoldDB" id="A0A1H9Y1I1"/>
<evidence type="ECO:0000313" key="1">
    <source>
        <dbReference type="EMBL" id="SES62657.1"/>
    </source>
</evidence>